<protein>
    <recommendedName>
        <fullName evidence="8">Chitin-binding type-2 domain-containing protein</fullName>
    </recommendedName>
</protein>
<feature type="compositionally biased region" description="Basic and acidic residues" evidence="6">
    <location>
        <begin position="252"/>
        <end position="268"/>
    </location>
</feature>
<keyword evidence="2 7" id="KW-0732">Signal</keyword>
<reference evidence="11 12" key="1">
    <citation type="submission" date="2020-04" db="EMBL/GenBank/DDBJ databases">
        <authorList>
            <person name="Wallbank WR R."/>
            <person name="Pardo Diaz C."/>
            <person name="Kozak K."/>
            <person name="Martin S."/>
            <person name="Jiggins C."/>
            <person name="Moest M."/>
            <person name="Warren A I."/>
            <person name="Byers J.R.P. K."/>
            <person name="Montejo-Kovacevich G."/>
            <person name="Yen C E."/>
        </authorList>
    </citation>
    <scope>NUCLEOTIDE SEQUENCE [LARGE SCALE GENOMIC DNA]</scope>
</reference>
<evidence type="ECO:0000256" key="2">
    <source>
        <dbReference type="ARBA" id="ARBA00022729"/>
    </source>
</evidence>
<feature type="domain" description="Chitin-binding type-2" evidence="8">
    <location>
        <begin position="44"/>
        <end position="103"/>
    </location>
</feature>
<dbReference type="EMBL" id="CADEBC010000498">
    <property type="protein sequence ID" value="CAB3238666.1"/>
    <property type="molecule type" value="Genomic_DNA"/>
</dbReference>
<keyword evidence="11" id="KW-1185">Reference proteome</keyword>
<feature type="chain" id="PRO_5036434298" description="Chitin-binding type-2 domain-containing protein" evidence="7">
    <location>
        <begin position="18"/>
        <end position="281"/>
    </location>
</feature>
<evidence type="ECO:0000259" key="8">
    <source>
        <dbReference type="PROSITE" id="PS50940"/>
    </source>
</evidence>
<dbReference type="SUPFAM" id="SSF57625">
    <property type="entry name" value="Invertebrate chitin-binding proteins"/>
    <property type="match status" value="3"/>
</dbReference>
<keyword evidence="5" id="KW-0325">Glycoprotein</keyword>
<dbReference type="GO" id="GO:0008061">
    <property type="term" value="F:chitin binding"/>
    <property type="evidence" value="ECO:0007669"/>
    <property type="project" value="UniProtKB-KW"/>
</dbReference>
<evidence type="ECO:0000256" key="7">
    <source>
        <dbReference type="SAM" id="SignalP"/>
    </source>
</evidence>
<dbReference type="InterPro" id="IPR036508">
    <property type="entry name" value="Chitin-bd_dom_sf"/>
</dbReference>
<dbReference type="PANTHER" id="PTHR23301:SF98">
    <property type="entry name" value="CHITIN-BINDING TYPE-2 DOMAIN-CONTAINING PROTEIN-RELATED"/>
    <property type="match status" value="1"/>
</dbReference>
<dbReference type="Gene3D" id="2.170.140.10">
    <property type="entry name" value="Chitin binding domain"/>
    <property type="match status" value="3"/>
</dbReference>
<dbReference type="AlphaFoldDB" id="A0A8S1A2Q0"/>
<accession>A0A8S1A2Q0</accession>
<keyword evidence="4" id="KW-1015">Disulfide bond</keyword>
<dbReference type="PANTHER" id="PTHR23301">
    <property type="entry name" value="CHITIN BINDING PERITROPHIN-A"/>
    <property type="match status" value="1"/>
</dbReference>
<keyword evidence="1" id="KW-0147">Chitin-binding</keyword>
<sequence>MEKTLIVLACLCGFALAQFGGQAYSRYQGQQQQPPKAAPAPKLQSGCQELNERYPVPGSCDSYVECINGTAEEKICPDGLRFNPNALITSYPCQYPNEVACLERSSLQPPQPTDQCPNQFGYFRLGDQKNCSYFRTCVNGVGYDLNCPEGLAWSSQTYRCEWPDEVEDCDVEAFLGFRCPEIPESREFGPPAGYRFYRSETNCQKYFMCIDHKPRVLFCGSDSGFDDLTSTCVSADEVENCPPELRQAAAQAREDEKQRFAKETEFSARKSSGYSPKKRYY</sequence>
<evidence type="ECO:0000313" key="12">
    <source>
        <dbReference type="Proteomes" id="UP000494256"/>
    </source>
</evidence>
<keyword evidence="3" id="KW-0677">Repeat</keyword>
<dbReference type="GO" id="GO:0005576">
    <property type="term" value="C:extracellular region"/>
    <property type="evidence" value="ECO:0007669"/>
    <property type="project" value="InterPro"/>
</dbReference>
<evidence type="ECO:0000313" key="10">
    <source>
        <dbReference type="EMBL" id="CAB3238666.1"/>
    </source>
</evidence>
<proteinExistence type="predicted"/>
<dbReference type="Proteomes" id="UP000494256">
    <property type="component" value="Unassembled WGS sequence"/>
</dbReference>
<evidence type="ECO:0000313" key="9">
    <source>
        <dbReference type="EMBL" id="CAB3237023.1"/>
    </source>
</evidence>
<dbReference type="PROSITE" id="PS50940">
    <property type="entry name" value="CHIT_BIND_II"/>
    <property type="match status" value="3"/>
</dbReference>
<dbReference type="SMART" id="SM00494">
    <property type="entry name" value="ChtBD2"/>
    <property type="match status" value="3"/>
</dbReference>
<dbReference type="InterPro" id="IPR002557">
    <property type="entry name" value="Chitin-bd_dom"/>
</dbReference>
<feature type="signal peptide" evidence="7">
    <location>
        <begin position="1"/>
        <end position="17"/>
    </location>
</feature>
<name>A0A8S1A2Q0_ARCPL</name>
<evidence type="ECO:0000313" key="11">
    <source>
        <dbReference type="Proteomes" id="UP000494106"/>
    </source>
</evidence>
<organism evidence="10 11">
    <name type="scientific">Arctia plantaginis</name>
    <name type="common">Wood tiger moth</name>
    <name type="synonym">Phalaena plantaginis</name>
    <dbReference type="NCBI Taxonomy" id="874455"/>
    <lineage>
        <taxon>Eukaryota</taxon>
        <taxon>Metazoa</taxon>
        <taxon>Ecdysozoa</taxon>
        <taxon>Arthropoda</taxon>
        <taxon>Hexapoda</taxon>
        <taxon>Insecta</taxon>
        <taxon>Pterygota</taxon>
        <taxon>Neoptera</taxon>
        <taxon>Endopterygota</taxon>
        <taxon>Lepidoptera</taxon>
        <taxon>Glossata</taxon>
        <taxon>Ditrysia</taxon>
        <taxon>Noctuoidea</taxon>
        <taxon>Erebidae</taxon>
        <taxon>Arctiinae</taxon>
        <taxon>Arctia</taxon>
    </lineage>
</organism>
<evidence type="ECO:0000256" key="6">
    <source>
        <dbReference type="SAM" id="MobiDB-lite"/>
    </source>
</evidence>
<comment type="caution">
    <text evidence="10">The sequence shown here is derived from an EMBL/GenBank/DDBJ whole genome shotgun (WGS) entry which is preliminary data.</text>
</comment>
<dbReference type="Proteomes" id="UP000494106">
    <property type="component" value="Unassembled WGS sequence"/>
</dbReference>
<evidence type="ECO:0000256" key="1">
    <source>
        <dbReference type="ARBA" id="ARBA00022669"/>
    </source>
</evidence>
<evidence type="ECO:0000256" key="5">
    <source>
        <dbReference type="ARBA" id="ARBA00023180"/>
    </source>
</evidence>
<gene>
    <name evidence="10" type="ORF">APLA_LOCUS7486</name>
    <name evidence="9" type="ORF">APLA_LOCUS7621</name>
</gene>
<dbReference type="EMBL" id="CADEBD010000303">
    <property type="protein sequence ID" value="CAB3237023.1"/>
    <property type="molecule type" value="Genomic_DNA"/>
</dbReference>
<feature type="region of interest" description="Disordered" evidence="6">
    <location>
        <begin position="252"/>
        <end position="281"/>
    </location>
</feature>
<dbReference type="OrthoDB" id="9991479at2759"/>
<evidence type="ECO:0000256" key="4">
    <source>
        <dbReference type="ARBA" id="ARBA00023157"/>
    </source>
</evidence>
<dbReference type="InterPro" id="IPR051940">
    <property type="entry name" value="Chitin_bind-dev_reg"/>
</dbReference>
<feature type="domain" description="Chitin-binding type-2" evidence="8">
    <location>
        <begin position="113"/>
        <end position="171"/>
    </location>
</feature>
<dbReference type="Pfam" id="PF01607">
    <property type="entry name" value="CBM_14"/>
    <property type="match status" value="3"/>
</dbReference>
<feature type="domain" description="Chitin-binding type-2" evidence="8">
    <location>
        <begin position="176"/>
        <end position="243"/>
    </location>
</feature>
<evidence type="ECO:0000256" key="3">
    <source>
        <dbReference type="ARBA" id="ARBA00022737"/>
    </source>
</evidence>